<dbReference type="Pfam" id="PF07719">
    <property type="entry name" value="TPR_2"/>
    <property type="match status" value="1"/>
</dbReference>
<evidence type="ECO:0000256" key="2">
    <source>
        <dbReference type="ARBA" id="ARBA00022803"/>
    </source>
</evidence>
<sequence length="232" mass="25508">MKRIAKAKVTNGIVAGLFLTFAFGTPSFGAAKAGDYRQLGLSYRQQGRYTEAIAAMQKSVELEPENVQGRVNLGWTQHLAGKEKEAAQSLWQAIYLKPFSVPSYNALGIVYLVDGNLPAAVLVHTWAAILKPNNEIAYFNLSLALHQLKVYKLAILAANRAAILEPNNPHPLVASAIAYWDSGDKKTAKQVYTKAINLDSRYSDRTFLNHLKQAAFSSSQIQIVDNIRSSSN</sequence>
<keyword evidence="4" id="KW-0732">Signal</keyword>
<evidence type="ECO:0000313" key="5">
    <source>
        <dbReference type="EMBL" id="MBD2775023.1"/>
    </source>
</evidence>
<keyword evidence="6" id="KW-1185">Reference proteome</keyword>
<keyword evidence="1" id="KW-0677">Repeat</keyword>
<evidence type="ECO:0000256" key="3">
    <source>
        <dbReference type="PROSITE-ProRule" id="PRU00339"/>
    </source>
</evidence>
<proteinExistence type="predicted"/>
<dbReference type="Pfam" id="PF13432">
    <property type="entry name" value="TPR_16"/>
    <property type="match status" value="1"/>
</dbReference>
<dbReference type="AlphaFoldDB" id="A0A8J7BZ24"/>
<gene>
    <name evidence="5" type="ORF">ICL16_23890</name>
</gene>
<dbReference type="InterPro" id="IPR011990">
    <property type="entry name" value="TPR-like_helical_dom_sf"/>
</dbReference>
<evidence type="ECO:0000256" key="4">
    <source>
        <dbReference type="SAM" id="SignalP"/>
    </source>
</evidence>
<comment type="caution">
    <text evidence="5">The sequence shown here is derived from an EMBL/GenBank/DDBJ whole genome shotgun (WGS) entry which is preliminary data.</text>
</comment>
<dbReference type="PANTHER" id="PTHR44858">
    <property type="entry name" value="TETRATRICOPEPTIDE REPEAT PROTEIN 6"/>
    <property type="match status" value="1"/>
</dbReference>
<dbReference type="EMBL" id="JACXAE010000074">
    <property type="protein sequence ID" value="MBD2775023.1"/>
    <property type="molecule type" value="Genomic_DNA"/>
</dbReference>
<feature type="signal peptide" evidence="4">
    <location>
        <begin position="1"/>
        <end position="24"/>
    </location>
</feature>
<dbReference type="RefSeq" id="WP_190832869.1">
    <property type="nucleotide sequence ID" value="NZ_CAWPPI010000074.1"/>
</dbReference>
<dbReference type="PANTHER" id="PTHR44858:SF1">
    <property type="entry name" value="UDP-N-ACETYLGLUCOSAMINE--PEPTIDE N-ACETYLGLUCOSAMINYLTRANSFERASE SPINDLY-RELATED"/>
    <property type="match status" value="1"/>
</dbReference>
<dbReference type="SMART" id="SM00028">
    <property type="entry name" value="TPR"/>
    <property type="match status" value="5"/>
</dbReference>
<feature type="repeat" description="TPR" evidence="3">
    <location>
        <begin position="33"/>
        <end position="66"/>
    </location>
</feature>
<accession>A0A8J7BZ24</accession>
<dbReference type="InterPro" id="IPR019734">
    <property type="entry name" value="TPR_rpt"/>
</dbReference>
<evidence type="ECO:0000313" key="6">
    <source>
        <dbReference type="Proteomes" id="UP000629098"/>
    </source>
</evidence>
<name>A0A8J7BZ24_9CYAN</name>
<reference evidence="5" key="1">
    <citation type="submission" date="2020-09" db="EMBL/GenBank/DDBJ databases">
        <title>Iningainema tapete sp. nov. (Scytonemataceae, Cyanobacteria) from greenhouses in central Florida (USA) produces two types of nodularin with biosynthetic potential for microcystin-LR and anabaenopeptins.</title>
        <authorList>
            <person name="Berthold D.E."/>
            <person name="Lefler F.W."/>
            <person name="Huang I.-S."/>
            <person name="Abdulla H."/>
            <person name="Zimba P.V."/>
            <person name="Laughinghouse H.D. IV."/>
        </authorList>
    </citation>
    <scope>NUCLEOTIDE SEQUENCE</scope>
    <source>
        <strain evidence="5">BLCCT55</strain>
    </source>
</reference>
<dbReference type="InterPro" id="IPR050498">
    <property type="entry name" value="Ycf3"/>
</dbReference>
<keyword evidence="2 3" id="KW-0802">TPR repeat</keyword>
<evidence type="ECO:0000256" key="1">
    <source>
        <dbReference type="ARBA" id="ARBA00022737"/>
    </source>
</evidence>
<dbReference type="PROSITE" id="PS50005">
    <property type="entry name" value="TPR"/>
    <property type="match status" value="1"/>
</dbReference>
<organism evidence="5 6">
    <name type="scientific">Iningainema tapete BLCC-T55</name>
    <dbReference type="NCBI Taxonomy" id="2748662"/>
    <lineage>
        <taxon>Bacteria</taxon>
        <taxon>Bacillati</taxon>
        <taxon>Cyanobacteriota</taxon>
        <taxon>Cyanophyceae</taxon>
        <taxon>Nostocales</taxon>
        <taxon>Scytonemataceae</taxon>
        <taxon>Iningainema tapete</taxon>
    </lineage>
</organism>
<dbReference type="SUPFAM" id="SSF48452">
    <property type="entry name" value="TPR-like"/>
    <property type="match status" value="1"/>
</dbReference>
<dbReference type="InterPro" id="IPR013105">
    <property type="entry name" value="TPR_2"/>
</dbReference>
<feature type="chain" id="PRO_5035241368" evidence="4">
    <location>
        <begin position="25"/>
        <end position="232"/>
    </location>
</feature>
<dbReference type="PROSITE" id="PS50293">
    <property type="entry name" value="TPR_REGION"/>
    <property type="match status" value="1"/>
</dbReference>
<protein>
    <submittedName>
        <fullName evidence="5">Tetratricopeptide repeat protein</fullName>
    </submittedName>
</protein>
<dbReference type="Proteomes" id="UP000629098">
    <property type="component" value="Unassembled WGS sequence"/>
</dbReference>
<dbReference type="Pfam" id="PF13181">
    <property type="entry name" value="TPR_8"/>
    <property type="match status" value="1"/>
</dbReference>
<dbReference type="Gene3D" id="1.25.40.10">
    <property type="entry name" value="Tetratricopeptide repeat domain"/>
    <property type="match status" value="2"/>
</dbReference>